<dbReference type="Proteomes" id="UP000644192">
    <property type="component" value="Unassembled WGS sequence"/>
</dbReference>
<protein>
    <submittedName>
        <fullName evidence="2">Uncharacterized protein</fullName>
    </submittedName>
</protein>
<dbReference type="EMBL" id="NSNE01000012">
    <property type="protein sequence ID" value="RPM12298.1"/>
    <property type="molecule type" value="Genomic_DNA"/>
</dbReference>
<name>A0A3E1N1V0_PSEAI</name>
<dbReference type="EMBL" id="WXZT01000029">
    <property type="protein sequence ID" value="MZZ16666.1"/>
    <property type="molecule type" value="Genomic_DNA"/>
</dbReference>
<dbReference type="Proteomes" id="UP000284767">
    <property type="component" value="Unassembled WGS sequence"/>
</dbReference>
<evidence type="ECO:0000313" key="1">
    <source>
        <dbReference type="EMBL" id="MZZ16666.1"/>
    </source>
</evidence>
<gene>
    <name evidence="1" type="ORF">GUL26_30830</name>
    <name evidence="2" type="ORF">IPC1295_20630</name>
</gene>
<evidence type="ECO:0000313" key="2">
    <source>
        <dbReference type="EMBL" id="RPM12298.1"/>
    </source>
</evidence>
<comment type="caution">
    <text evidence="2">The sequence shown here is derived from an EMBL/GenBank/DDBJ whole genome shotgun (WGS) entry which is preliminary data.</text>
</comment>
<sequence length="102" mass="11823">MIMEHTAAQPVETVVDITCDVCRQSTSVEGYGQQFGTLQAHWGYGSKHDGERYKVHLCELWFFRTLSGLRRERMVNAMFDEEPDSTKDEFGLVRRDEFWGDG</sequence>
<accession>A0A3E1N1V0</accession>
<dbReference type="AlphaFoldDB" id="A0A3E1N1V0"/>
<proteinExistence type="predicted"/>
<reference evidence="2 3" key="1">
    <citation type="submission" date="2017-08" db="EMBL/GenBank/DDBJ databases">
        <authorList>
            <person name="Feschi L."/>
            <person name="Jeukens J."/>
            <person name="Emond-Rheault J.-G."/>
            <person name="Kukavica-Ibrulj I."/>
            <person name="Boyle B."/>
            <person name="Levesque R.C."/>
        </authorList>
    </citation>
    <scope>NUCLEOTIDE SEQUENCE [LARGE SCALE GENOMIC DNA]</scope>
    <source>
        <strain evidence="2 3">PA-W36</strain>
    </source>
</reference>
<reference evidence="2 3" key="2">
    <citation type="submission" date="2019-01" db="EMBL/GenBank/DDBJ databases">
        <title>The Pseudomonas aeruginosa pan-genome provides new insights on its population structure, horizontal gene transfer and pathogenicity.</title>
        <authorList>
            <person name="Freschi L."/>
            <person name="Vincent A.T."/>
            <person name="Jeukens J."/>
            <person name="Emond-Rheault J.-G."/>
            <person name="Kukavica-Ibrulj I."/>
            <person name="Dupont M.-J."/>
            <person name="Charette S.J."/>
            <person name="Boyle B."/>
            <person name="Levesque R.C."/>
        </authorList>
    </citation>
    <scope>NUCLEOTIDE SEQUENCE [LARGE SCALE GENOMIC DNA]</scope>
    <source>
        <strain evidence="2 3">PA-W36</strain>
    </source>
</reference>
<reference evidence="1" key="3">
    <citation type="submission" date="2020-01" db="EMBL/GenBank/DDBJ databases">
        <title>Bacteria Cultured from War Wounds Associated with the Conflict in Eastern Ukraine.</title>
        <authorList>
            <person name="Snesrud E."/>
            <person name="Galac M.R."/>
            <person name="Mc Gann P."/>
            <person name="Valentine K."/>
            <person name="Viacheslav K."/>
        </authorList>
    </citation>
    <scope>NUCLEOTIDE SEQUENCE</scope>
    <source>
        <strain evidence="1">VNMU148</strain>
    </source>
</reference>
<organism evidence="2 3">
    <name type="scientific">Pseudomonas aeruginosa</name>
    <dbReference type="NCBI Taxonomy" id="287"/>
    <lineage>
        <taxon>Bacteria</taxon>
        <taxon>Pseudomonadati</taxon>
        <taxon>Pseudomonadota</taxon>
        <taxon>Gammaproteobacteria</taxon>
        <taxon>Pseudomonadales</taxon>
        <taxon>Pseudomonadaceae</taxon>
        <taxon>Pseudomonas</taxon>
    </lineage>
</organism>
<evidence type="ECO:0000313" key="3">
    <source>
        <dbReference type="Proteomes" id="UP000284767"/>
    </source>
</evidence>